<reference evidence="2" key="1">
    <citation type="journal article" date="2011" name="Nature">
        <title>Genome sequence and analysis of the tuber crop potato.</title>
        <authorList>
            <consortium name="The Potato Genome Sequencing Consortium"/>
        </authorList>
    </citation>
    <scope>NUCLEOTIDE SEQUENCE [LARGE SCALE GENOMIC DNA]</scope>
    <source>
        <strain evidence="2">cv. DM1-3 516 R44</strain>
    </source>
</reference>
<dbReference type="AlphaFoldDB" id="M1CW86"/>
<dbReference type="Gramene" id="PGSC0003DMT400076149">
    <property type="protein sequence ID" value="PGSC0003DMT400076149"/>
    <property type="gene ID" value="PGSC0003DMG400029610"/>
</dbReference>
<sequence>MIYRSNAANTWPKNISTGAGSCSGLYTFGIQLEIQETGLIYELYAPIYNLCIQKTGMDFKVQKSAS</sequence>
<evidence type="ECO:0000313" key="1">
    <source>
        <dbReference type="EnsemblPlants" id="PGSC0003DMT400076149"/>
    </source>
</evidence>
<reference evidence="1" key="2">
    <citation type="submission" date="2015-06" db="UniProtKB">
        <authorList>
            <consortium name="EnsemblPlants"/>
        </authorList>
    </citation>
    <scope>IDENTIFICATION</scope>
    <source>
        <strain evidence="1">DM1-3 516 R44</strain>
    </source>
</reference>
<keyword evidence="2" id="KW-1185">Reference proteome</keyword>
<proteinExistence type="predicted"/>
<dbReference type="PaxDb" id="4113-PGSC0003DMT400076149"/>
<organism evidence="1 2">
    <name type="scientific">Solanum tuberosum</name>
    <name type="common">Potato</name>
    <dbReference type="NCBI Taxonomy" id="4113"/>
    <lineage>
        <taxon>Eukaryota</taxon>
        <taxon>Viridiplantae</taxon>
        <taxon>Streptophyta</taxon>
        <taxon>Embryophyta</taxon>
        <taxon>Tracheophyta</taxon>
        <taxon>Spermatophyta</taxon>
        <taxon>Magnoliopsida</taxon>
        <taxon>eudicotyledons</taxon>
        <taxon>Gunneridae</taxon>
        <taxon>Pentapetalae</taxon>
        <taxon>asterids</taxon>
        <taxon>lamiids</taxon>
        <taxon>Solanales</taxon>
        <taxon>Solanaceae</taxon>
        <taxon>Solanoideae</taxon>
        <taxon>Solaneae</taxon>
        <taxon>Solanum</taxon>
    </lineage>
</organism>
<evidence type="ECO:0000313" key="2">
    <source>
        <dbReference type="Proteomes" id="UP000011115"/>
    </source>
</evidence>
<accession>M1CW86</accession>
<dbReference type="EnsemblPlants" id="PGSC0003DMT400076149">
    <property type="protein sequence ID" value="PGSC0003DMT400076149"/>
    <property type="gene ID" value="PGSC0003DMG400029610"/>
</dbReference>
<dbReference type="InParanoid" id="M1CW86"/>
<dbReference type="Proteomes" id="UP000011115">
    <property type="component" value="Unassembled WGS sequence"/>
</dbReference>
<dbReference type="HOGENOM" id="CLU_2836238_0_0_1"/>
<protein>
    <submittedName>
        <fullName evidence="1">Uncharacterized protein</fullName>
    </submittedName>
</protein>
<name>M1CW86_SOLTU</name>